<feature type="region of interest" description="Disordered" evidence="19">
    <location>
        <begin position="1"/>
        <end position="21"/>
    </location>
</feature>
<evidence type="ECO:0000256" key="14">
    <source>
        <dbReference type="ARBA" id="ARBA00023163"/>
    </source>
</evidence>
<dbReference type="GO" id="GO:0016740">
    <property type="term" value="F:transferase activity"/>
    <property type="evidence" value="ECO:0007669"/>
    <property type="project" value="UniProtKB-KW"/>
</dbReference>
<dbReference type="Pfam" id="PF01422">
    <property type="entry name" value="zf-NF-X1"/>
    <property type="match status" value="1"/>
</dbReference>
<dbReference type="SMART" id="SM00438">
    <property type="entry name" value="ZnF_NFX"/>
    <property type="match status" value="2"/>
</dbReference>
<dbReference type="SMART" id="SM00393">
    <property type="entry name" value="R3H"/>
    <property type="match status" value="1"/>
</dbReference>
<evidence type="ECO:0000256" key="11">
    <source>
        <dbReference type="ARBA" id="ARBA00022833"/>
    </source>
</evidence>
<evidence type="ECO:0000256" key="2">
    <source>
        <dbReference type="ARBA" id="ARBA00006190"/>
    </source>
</evidence>
<evidence type="ECO:0000256" key="8">
    <source>
        <dbReference type="ARBA" id="ARBA00022737"/>
    </source>
</evidence>
<dbReference type="GO" id="GO:0005634">
    <property type="term" value="C:nucleus"/>
    <property type="evidence" value="ECO:0007669"/>
    <property type="project" value="UniProtKB-SubCell"/>
</dbReference>
<keyword evidence="4" id="KW-0678">Repressor</keyword>
<evidence type="ECO:0000256" key="19">
    <source>
        <dbReference type="SAM" id="MobiDB-lite"/>
    </source>
</evidence>
<dbReference type="SUPFAM" id="SSF82708">
    <property type="entry name" value="R3H domain"/>
    <property type="match status" value="1"/>
</dbReference>
<evidence type="ECO:0000256" key="10">
    <source>
        <dbReference type="ARBA" id="ARBA00022786"/>
    </source>
</evidence>
<evidence type="ECO:0000256" key="12">
    <source>
        <dbReference type="ARBA" id="ARBA00023015"/>
    </source>
</evidence>
<dbReference type="InterPro" id="IPR005024">
    <property type="entry name" value="Snf7_fam"/>
</dbReference>
<dbReference type="PANTHER" id="PTHR12360">
    <property type="entry name" value="NUCLEAR TRANSCRIPTION FACTOR, X-BOX BINDING 1 NFX1"/>
    <property type="match status" value="1"/>
</dbReference>
<feature type="region of interest" description="Disordered" evidence="19">
    <location>
        <begin position="838"/>
        <end position="874"/>
    </location>
</feature>
<evidence type="ECO:0000256" key="5">
    <source>
        <dbReference type="ARBA" id="ARBA00022553"/>
    </source>
</evidence>
<dbReference type="GO" id="GO:0000977">
    <property type="term" value="F:RNA polymerase II transcription regulatory region sequence-specific DNA binding"/>
    <property type="evidence" value="ECO:0007669"/>
    <property type="project" value="TreeGrafter"/>
</dbReference>
<dbReference type="FunFam" id="3.30.1370.50:FF:000003">
    <property type="entry name" value="Transcriptional repressor NF-X1 isoform 1"/>
    <property type="match status" value="1"/>
</dbReference>
<evidence type="ECO:0000256" key="3">
    <source>
        <dbReference type="ARBA" id="ARBA00007269"/>
    </source>
</evidence>
<comment type="caution">
    <text evidence="21">The sequence shown here is derived from an EMBL/GenBank/DDBJ whole genome shotgun (WGS) entry which is preliminary data.</text>
</comment>
<dbReference type="GO" id="GO:0000122">
    <property type="term" value="P:negative regulation of transcription by RNA polymerase II"/>
    <property type="evidence" value="ECO:0007669"/>
    <property type="project" value="UniProtKB-ARBA"/>
</dbReference>
<comment type="similarity">
    <text evidence="3">Belongs to the NFX1 family.</text>
</comment>
<dbReference type="Pfam" id="PF01424">
    <property type="entry name" value="R3H"/>
    <property type="match status" value="1"/>
</dbReference>
<evidence type="ECO:0000259" key="20">
    <source>
        <dbReference type="PROSITE" id="PS51061"/>
    </source>
</evidence>
<comment type="similarity">
    <text evidence="2">Belongs to the SNF7 family.</text>
</comment>
<feature type="region of interest" description="Disordered" evidence="19">
    <location>
        <begin position="127"/>
        <end position="422"/>
    </location>
</feature>
<reference evidence="21" key="1">
    <citation type="submission" date="2020-03" db="EMBL/GenBank/DDBJ databases">
        <title>Studies in the Genomics of Life Span.</title>
        <authorList>
            <person name="Glass D."/>
        </authorList>
    </citation>
    <scope>NUCLEOTIDE SEQUENCE</scope>
    <source>
        <strain evidence="21">LTLLF</strain>
        <tissue evidence="21">Muscle</tissue>
    </source>
</reference>
<dbReference type="InterPro" id="IPR034076">
    <property type="entry name" value="R3H_NF-X1"/>
</dbReference>
<feature type="compositionally biased region" description="Basic and acidic residues" evidence="19">
    <location>
        <begin position="281"/>
        <end position="298"/>
    </location>
</feature>
<comment type="subcellular location">
    <subcellularLocation>
        <location evidence="1">Nucleus</location>
    </subcellularLocation>
</comment>
<sequence>MNRFFGKAKPKAPPPSLTDCIGTVDSRAESIDKKISRLDAELVKYKDQMKKMREGPAKVDAMKLGVKEMKKAYKQVKIEQIEDLQDQLEDMMEDANEIQEALSRSYGTPELDEDDLEAELDALGDELLADEDSSYLDEAASAPAIPEGVPTDTKNKNPYDDVSAIHQHSYASGSKPKSHQVFFQSNKSLKNHGLHNQPWQKLRNEKHQSRVKKSQGLTDQTSDASSLESVTRSESGADLREHSPSESEKDVVIADPRGAKPKKAAQLTYNYGRGPKAKGKPKCELGSRMSPKSEDENTRPVGASQTDFSDAACRKAVVDSCVSRRNEQRRYPQKRPPWEVEGARPRPGRNPPKQESQRHLNSGPKNNMPPIPKDNLRERPTKSACDTGNLAVVNKSSRRVDQEKNAGRRQDPQVLSPFPRGKQSHVLKNVETHTVSAILDPARPALLLQLKHVNVDAPVCYCGSTSRDVLCGTEVGKSDGFGDFSCLKICGNLASLAHGSPIWCDVALVARHLSASYWNLEVMVGKHAWILSLRVEKCVANPCPVVPQDKEHKCPLICGRKLRCGLHRCEEPCHRGNCQTCWQTSFDELTCHCGASVIYPPVPCGTRPPECSQTCARVHECDHPVYHSCHSEEKCPPCTFLTQKWCMGKHEVELQCECGRRREMVICAEASGTYHRIAAISMASKIMDMQLGDSVEISKFITKKEVQQARLQCDEECSALERRKRLAEAFDISDDSDPFNVRSSASKFSDSLKDDARKDLKFVSDVEKEMEALVEAVDKGKSNKKSHCFPPMNRDHRRIIHDLAQVYGLESVSYDSEPKRNVVVTAVRGKSICPPTTLTSVLEKETQTRPPPPIAHHRHQADKNPGSSSLQKITKEPVIDYFDVQD</sequence>
<dbReference type="PROSITE" id="PS51061">
    <property type="entry name" value="R3H"/>
    <property type="match status" value="1"/>
</dbReference>
<dbReference type="AlphaFoldDB" id="A0A8J6H2F9"/>
<protein>
    <recommendedName>
        <fullName evidence="16">Transcriptional repressor NF-X1</fullName>
    </recommendedName>
    <alternativeName>
        <fullName evidence="17">Nuclear transcription factor, X box-binding protein 1</fullName>
    </alternativeName>
</protein>
<dbReference type="CDD" id="cd06008">
    <property type="entry name" value="NF-X1-zinc-finger"/>
    <property type="match status" value="1"/>
</dbReference>
<evidence type="ECO:0000256" key="7">
    <source>
        <dbReference type="ARBA" id="ARBA00022723"/>
    </source>
</evidence>
<gene>
    <name evidence="21" type="ORF">LTLLF_100385</name>
</gene>
<evidence type="ECO:0000256" key="18">
    <source>
        <dbReference type="SAM" id="Coils"/>
    </source>
</evidence>
<feature type="domain" description="R3H" evidence="20">
    <location>
        <begin position="760"/>
        <end position="828"/>
    </location>
</feature>
<dbReference type="InterPro" id="IPR001374">
    <property type="entry name" value="R3H_dom"/>
</dbReference>
<dbReference type="GO" id="GO:0007034">
    <property type="term" value="P:vacuolar transport"/>
    <property type="evidence" value="ECO:0007669"/>
    <property type="project" value="InterPro"/>
</dbReference>
<dbReference type="Pfam" id="PF03357">
    <property type="entry name" value="Snf7"/>
    <property type="match status" value="1"/>
</dbReference>
<keyword evidence="14" id="KW-0804">Transcription</keyword>
<feature type="compositionally biased region" description="Basic residues" evidence="19">
    <location>
        <begin position="1"/>
        <end position="10"/>
    </location>
</feature>
<evidence type="ECO:0000256" key="15">
    <source>
        <dbReference type="ARBA" id="ARBA00023242"/>
    </source>
</evidence>
<keyword evidence="5" id="KW-0597">Phosphoprotein</keyword>
<evidence type="ECO:0000256" key="16">
    <source>
        <dbReference type="ARBA" id="ARBA00072498"/>
    </source>
</evidence>
<keyword evidence="7" id="KW-0479">Metal-binding</keyword>
<dbReference type="GO" id="GO:0000981">
    <property type="term" value="F:DNA-binding transcription factor activity, RNA polymerase II-specific"/>
    <property type="evidence" value="ECO:0007669"/>
    <property type="project" value="TreeGrafter"/>
</dbReference>
<dbReference type="InterPro" id="IPR036867">
    <property type="entry name" value="R3H_dom_sf"/>
</dbReference>
<dbReference type="GO" id="GO:0008270">
    <property type="term" value="F:zinc ion binding"/>
    <property type="evidence" value="ECO:0007669"/>
    <property type="project" value="UniProtKB-KW"/>
</dbReference>
<dbReference type="InterPro" id="IPR034078">
    <property type="entry name" value="NFX1_fam"/>
</dbReference>
<accession>A0A8J6H2F9</accession>
<dbReference type="Proteomes" id="UP000710432">
    <property type="component" value="Unassembled WGS sequence"/>
</dbReference>
<dbReference type="Gene3D" id="6.10.250.1710">
    <property type="match status" value="1"/>
</dbReference>
<keyword evidence="9" id="KW-0863">Zinc-finger</keyword>
<feature type="compositionally biased region" description="Basic and acidic residues" evidence="19">
    <location>
        <begin position="398"/>
        <end position="411"/>
    </location>
</feature>
<keyword evidence="13" id="KW-0238">DNA-binding</keyword>
<keyword evidence="18" id="KW-0175">Coiled coil</keyword>
<feature type="compositionally biased region" description="Basic and acidic residues" evidence="19">
    <location>
        <begin position="235"/>
        <end position="252"/>
    </location>
</feature>
<keyword evidence="6" id="KW-0808">Transferase</keyword>
<feature type="coiled-coil region" evidence="18">
    <location>
        <begin position="28"/>
        <end position="105"/>
    </location>
</feature>
<keyword evidence="15" id="KW-0539">Nucleus</keyword>
<evidence type="ECO:0000256" key="1">
    <source>
        <dbReference type="ARBA" id="ARBA00004123"/>
    </source>
</evidence>
<evidence type="ECO:0000313" key="22">
    <source>
        <dbReference type="Proteomes" id="UP000710432"/>
    </source>
</evidence>
<keyword evidence="10" id="KW-0833">Ubl conjugation pathway</keyword>
<dbReference type="Gene3D" id="3.30.1370.50">
    <property type="entry name" value="R3H-like domain"/>
    <property type="match status" value="1"/>
</dbReference>
<evidence type="ECO:0000256" key="13">
    <source>
        <dbReference type="ARBA" id="ARBA00023125"/>
    </source>
</evidence>
<feature type="compositionally biased region" description="Polar residues" evidence="19">
    <location>
        <begin position="215"/>
        <end position="234"/>
    </location>
</feature>
<dbReference type="CDD" id="cd02643">
    <property type="entry name" value="R3H_NF-X1"/>
    <property type="match status" value="1"/>
</dbReference>
<keyword evidence="8" id="KW-0677">Repeat</keyword>
<evidence type="ECO:0000256" key="4">
    <source>
        <dbReference type="ARBA" id="ARBA00022491"/>
    </source>
</evidence>
<name>A0A8J6H2F9_MICOH</name>
<evidence type="ECO:0000256" key="9">
    <source>
        <dbReference type="ARBA" id="ARBA00022771"/>
    </source>
</evidence>
<dbReference type="PANTHER" id="PTHR12360:SF12">
    <property type="entry name" value="TRANSCRIPTIONAL REPRESSOR NF-X1"/>
    <property type="match status" value="1"/>
</dbReference>
<feature type="compositionally biased region" description="Basic and acidic residues" evidence="19">
    <location>
        <begin position="312"/>
        <end position="344"/>
    </location>
</feature>
<evidence type="ECO:0000256" key="6">
    <source>
        <dbReference type="ARBA" id="ARBA00022679"/>
    </source>
</evidence>
<evidence type="ECO:0000256" key="17">
    <source>
        <dbReference type="ARBA" id="ARBA00078536"/>
    </source>
</evidence>
<keyword evidence="12" id="KW-0805">Transcription regulation</keyword>
<dbReference type="EMBL" id="JAATJU010000001">
    <property type="protein sequence ID" value="KAH0521640.1"/>
    <property type="molecule type" value="Genomic_DNA"/>
</dbReference>
<keyword evidence="11" id="KW-0862">Zinc</keyword>
<dbReference type="InterPro" id="IPR000967">
    <property type="entry name" value="Znf_NFX1"/>
</dbReference>
<organism evidence="21 22">
    <name type="scientific">Microtus ochrogaster</name>
    <name type="common">Prairie vole</name>
    <dbReference type="NCBI Taxonomy" id="79684"/>
    <lineage>
        <taxon>Eukaryota</taxon>
        <taxon>Metazoa</taxon>
        <taxon>Chordata</taxon>
        <taxon>Craniata</taxon>
        <taxon>Vertebrata</taxon>
        <taxon>Euteleostomi</taxon>
        <taxon>Mammalia</taxon>
        <taxon>Eutheria</taxon>
        <taxon>Euarchontoglires</taxon>
        <taxon>Glires</taxon>
        <taxon>Rodentia</taxon>
        <taxon>Myomorpha</taxon>
        <taxon>Muroidea</taxon>
        <taxon>Cricetidae</taxon>
        <taxon>Arvicolinae</taxon>
        <taxon>Microtus</taxon>
    </lineage>
</organism>
<proteinExistence type="inferred from homology"/>
<evidence type="ECO:0000313" key="21">
    <source>
        <dbReference type="EMBL" id="KAH0521640.1"/>
    </source>
</evidence>